<evidence type="ECO:0000313" key="1">
    <source>
        <dbReference type="EMBL" id="KYN06435.1"/>
    </source>
</evidence>
<feature type="non-terminal residue" evidence="1">
    <location>
        <position position="1"/>
    </location>
</feature>
<sequence>NEAKGSISHFFNPIARHITYCNAKLTSCFDIDVVYTGTNSNNNSKRFKLLQILLRQNYLDCASQKATVATSLRMGISIEQSRPSRSATSGRVWIGPLAIGPLKFSIRGRLGIIFRLSIGQQTAPPIFIVCTVRSQCHYKEKLRLLPSPFCSNNSR</sequence>
<protein>
    <submittedName>
        <fullName evidence="1">Uncharacterized protein</fullName>
    </submittedName>
</protein>
<evidence type="ECO:0000313" key="2">
    <source>
        <dbReference type="Proteomes" id="UP000078542"/>
    </source>
</evidence>
<gene>
    <name evidence="1" type="ORF">ALC62_02509</name>
</gene>
<dbReference type="AlphaFoldDB" id="A0A195D0J1"/>
<dbReference type="EMBL" id="KQ977004">
    <property type="protein sequence ID" value="KYN06435.1"/>
    <property type="molecule type" value="Genomic_DNA"/>
</dbReference>
<name>A0A195D0J1_9HYME</name>
<proteinExistence type="predicted"/>
<accession>A0A195D0J1</accession>
<dbReference type="Proteomes" id="UP000078542">
    <property type="component" value="Unassembled WGS sequence"/>
</dbReference>
<reference evidence="1 2" key="1">
    <citation type="submission" date="2016-03" db="EMBL/GenBank/DDBJ databases">
        <title>Cyphomyrmex costatus WGS genome.</title>
        <authorList>
            <person name="Nygaard S."/>
            <person name="Hu H."/>
            <person name="Boomsma J."/>
            <person name="Zhang G."/>
        </authorList>
    </citation>
    <scope>NUCLEOTIDE SEQUENCE [LARGE SCALE GENOMIC DNA]</scope>
    <source>
        <strain evidence="1">MS0001</strain>
        <tissue evidence="1">Whole body</tissue>
    </source>
</reference>
<keyword evidence="2" id="KW-1185">Reference proteome</keyword>
<organism evidence="1 2">
    <name type="scientific">Cyphomyrmex costatus</name>
    <dbReference type="NCBI Taxonomy" id="456900"/>
    <lineage>
        <taxon>Eukaryota</taxon>
        <taxon>Metazoa</taxon>
        <taxon>Ecdysozoa</taxon>
        <taxon>Arthropoda</taxon>
        <taxon>Hexapoda</taxon>
        <taxon>Insecta</taxon>
        <taxon>Pterygota</taxon>
        <taxon>Neoptera</taxon>
        <taxon>Endopterygota</taxon>
        <taxon>Hymenoptera</taxon>
        <taxon>Apocrita</taxon>
        <taxon>Aculeata</taxon>
        <taxon>Formicoidea</taxon>
        <taxon>Formicidae</taxon>
        <taxon>Myrmicinae</taxon>
        <taxon>Cyphomyrmex</taxon>
    </lineage>
</organism>